<evidence type="ECO:0000313" key="2">
    <source>
        <dbReference type="Proteomes" id="UP001595420"/>
    </source>
</evidence>
<organism evidence="1 2">
    <name type="scientific">Falsiroseomonas tokyonensis</name>
    <dbReference type="NCBI Taxonomy" id="430521"/>
    <lineage>
        <taxon>Bacteria</taxon>
        <taxon>Pseudomonadati</taxon>
        <taxon>Pseudomonadota</taxon>
        <taxon>Alphaproteobacteria</taxon>
        <taxon>Acetobacterales</taxon>
        <taxon>Roseomonadaceae</taxon>
        <taxon>Falsiroseomonas</taxon>
    </lineage>
</organism>
<dbReference type="Proteomes" id="UP001595420">
    <property type="component" value="Unassembled WGS sequence"/>
</dbReference>
<comment type="caution">
    <text evidence="1">The sequence shown here is derived from an EMBL/GenBank/DDBJ whole genome shotgun (WGS) entry which is preliminary data.</text>
</comment>
<evidence type="ECO:0000313" key="1">
    <source>
        <dbReference type="EMBL" id="MFC3002295.1"/>
    </source>
</evidence>
<proteinExistence type="predicted"/>
<reference evidence="2" key="1">
    <citation type="journal article" date="2019" name="Int. J. Syst. Evol. Microbiol.">
        <title>The Global Catalogue of Microorganisms (GCM) 10K type strain sequencing project: providing services to taxonomists for standard genome sequencing and annotation.</title>
        <authorList>
            <consortium name="The Broad Institute Genomics Platform"/>
            <consortium name="The Broad Institute Genome Sequencing Center for Infectious Disease"/>
            <person name="Wu L."/>
            <person name="Ma J."/>
        </authorList>
    </citation>
    <scope>NUCLEOTIDE SEQUENCE [LARGE SCALE GENOMIC DNA]</scope>
    <source>
        <strain evidence="2">CGMCC 1.16855</strain>
    </source>
</reference>
<protein>
    <submittedName>
        <fullName evidence="1">Uncharacterized protein</fullName>
    </submittedName>
</protein>
<keyword evidence="2" id="KW-1185">Reference proteome</keyword>
<sequence>MTQEERAALRARLRGWPGNGDGDALSASHVSALLAEAAAALDAAEGDAKMALAATLRTLAAERDALRAALAGLDAALSNLWREGPVEAGHENHLGPVDAAWSKARTELARIPAQPAAESAP</sequence>
<gene>
    <name evidence="1" type="ORF">ACFOD3_20520</name>
</gene>
<accession>A0ABV7C269</accession>
<name>A0ABV7C269_9PROT</name>
<dbReference type="RefSeq" id="WP_216838377.1">
    <property type="nucleotide sequence ID" value="NZ_JAFNJS010000006.1"/>
</dbReference>
<dbReference type="EMBL" id="JBHRSB010000006">
    <property type="protein sequence ID" value="MFC3002295.1"/>
    <property type="molecule type" value="Genomic_DNA"/>
</dbReference>